<name>A0AAD1C5E2_METFU</name>
<protein>
    <submittedName>
        <fullName evidence="1">Uncharacterized protein</fullName>
    </submittedName>
</protein>
<proteinExistence type="predicted"/>
<dbReference type="AlphaFoldDB" id="A0AAD1C5E2"/>
<evidence type="ECO:0000313" key="1">
    <source>
        <dbReference type="EMBL" id="BAU77040.1"/>
    </source>
</evidence>
<dbReference type="KEGG" id="pfuw:KF707C_53520"/>
<dbReference type="EMBL" id="AP014862">
    <property type="protein sequence ID" value="BAU77040.1"/>
    <property type="molecule type" value="Genomic_DNA"/>
</dbReference>
<dbReference type="Proteomes" id="UP000218554">
    <property type="component" value="Chromosome"/>
</dbReference>
<reference evidence="1 2" key="2">
    <citation type="journal article" date="2017" name="Int. J. Syst. Evol. Microbiol.">
        <title>Pseudomonas furukawaii sp. nov., a polychlorinated biphenyl-degrading bacterium isolated from biphenyl-contaminated soil in Japan.</title>
        <authorList>
            <person name="Kimura N."/>
            <person name="Watanabe T."/>
            <person name="Suenaga H."/>
            <person name="Fujihara H."/>
            <person name="Futagami T."/>
            <person name="Goto M."/>
            <person name="Hanada S."/>
            <person name="Hirose J."/>
        </authorList>
    </citation>
    <scope>NUCLEOTIDE SEQUENCE [LARGE SCALE GENOMIC DNA]</scope>
    <source>
        <strain evidence="2">DSM 10086 / NBRC 110670 / KF707</strain>
    </source>
</reference>
<accession>A0AAD1C5E2</accession>
<gene>
    <name evidence="1" type="ORF">KF707C_53520</name>
</gene>
<organism evidence="1 2">
    <name type="scientific">Metapseudomonas furukawaii</name>
    <name type="common">Pseudomonas furukawaii</name>
    <dbReference type="NCBI Taxonomy" id="1149133"/>
    <lineage>
        <taxon>Bacteria</taxon>
        <taxon>Pseudomonadati</taxon>
        <taxon>Pseudomonadota</taxon>
        <taxon>Gammaproteobacteria</taxon>
        <taxon>Pseudomonadales</taxon>
        <taxon>Pseudomonadaceae</taxon>
        <taxon>Metapseudomonas</taxon>
    </lineage>
</organism>
<sequence length="78" mass="8668">MHAALSRRGEDPARLHGGTVWTRRYRRCSTVPIETPAISITDTEDSYMPPGCRGKYEKTKGNFVLLGGKLFTFSPAPL</sequence>
<keyword evidence="2" id="KW-1185">Reference proteome</keyword>
<evidence type="ECO:0000313" key="2">
    <source>
        <dbReference type="Proteomes" id="UP000218554"/>
    </source>
</evidence>
<reference evidence="2" key="1">
    <citation type="submission" date="2015-05" db="EMBL/GenBank/DDBJ databases">
        <title>Draft genome sequencing of a biphenyl-degrading bacterium, Pseudomonas balearica KF707 (=NBRC110670).</title>
        <authorList>
            <person name="Kimura N."/>
            <person name="Hirose J."/>
            <person name="Watanabe T."/>
            <person name="Suenaga H."/>
            <person name="Fujihara H."/>
            <person name="Noguchi M."/>
            <person name="Hashimoto M."/>
            <person name="Shimodaira J."/>
            <person name="Tsuchikane K."/>
            <person name="Hosoyama A."/>
            <person name="Yamazoe A."/>
            <person name="Fujita N."/>
            <person name="Furukawa K."/>
        </authorList>
    </citation>
    <scope>NUCLEOTIDE SEQUENCE [LARGE SCALE GENOMIC DNA]</scope>
    <source>
        <strain evidence="2">DSM 10086 / NBRC 110670 / KF707</strain>
    </source>
</reference>